<dbReference type="STRING" id="6239.F08G5.6.2"/>
<dbReference type="CTD" id="184206"/>
<dbReference type="eggNOG" id="ENOG502TG7H">
    <property type="taxonomic scope" value="Eukaryota"/>
</dbReference>
<dbReference type="Bgee" id="WBGene00008584">
    <property type="expression patterns" value="Expressed in adult organism and 2 other cell types or tissues"/>
</dbReference>
<keyword evidence="6" id="KW-1267">Proteomics identification</keyword>
<proteinExistence type="evidence at protein level"/>
<dbReference type="UCSC" id="F08G5.6">
    <property type="organism name" value="c. elegans"/>
</dbReference>
<dbReference type="Proteomes" id="UP000001940">
    <property type="component" value="Chromosome IV"/>
</dbReference>
<dbReference type="GO" id="GO:0045087">
    <property type="term" value="P:innate immune response"/>
    <property type="evidence" value="ECO:0000315"/>
    <property type="project" value="WormBase"/>
</dbReference>
<dbReference type="WormBase" id="F08G5.6">
    <property type="protein sequence ID" value="CE05576"/>
    <property type="gene ID" value="WBGene00008584"/>
    <property type="gene designation" value="irg-4"/>
</dbReference>
<dbReference type="GeneID" id="184206"/>
<dbReference type="GO" id="GO:0050829">
    <property type="term" value="P:defense response to Gram-negative bacterium"/>
    <property type="evidence" value="ECO:0000315"/>
    <property type="project" value="WormBase"/>
</dbReference>
<evidence type="ECO:0000313" key="3">
    <source>
        <dbReference type="EMBL" id="CAA94586.1"/>
    </source>
</evidence>
<protein>
    <submittedName>
        <fullName evidence="3">CUB-like domain-containing protein</fullName>
    </submittedName>
</protein>
<dbReference type="KEGG" id="cel:CELE_F08G5.6"/>
<evidence type="ECO:0000256" key="1">
    <source>
        <dbReference type="SAM" id="SignalP"/>
    </source>
</evidence>
<gene>
    <name evidence="3 5" type="primary">irg-4</name>
    <name evidence="3" type="ORF">CELE_F08G5.6</name>
    <name evidence="5" type="ORF">F08G5.6</name>
</gene>
<organism evidence="3 4">
    <name type="scientific">Caenorhabditis elegans</name>
    <dbReference type="NCBI Taxonomy" id="6239"/>
    <lineage>
        <taxon>Eukaryota</taxon>
        <taxon>Metazoa</taxon>
        <taxon>Ecdysozoa</taxon>
        <taxon>Nematoda</taxon>
        <taxon>Chromadorea</taxon>
        <taxon>Rhabditida</taxon>
        <taxon>Rhabditina</taxon>
        <taxon>Rhabditomorpha</taxon>
        <taxon>Rhabditoidea</taxon>
        <taxon>Rhabditidae</taxon>
        <taxon>Peloderinae</taxon>
        <taxon>Caenorhabditis</taxon>
    </lineage>
</organism>
<dbReference type="InParanoid" id="Q19223"/>
<evidence type="ECO:0007829" key="6">
    <source>
        <dbReference type="PeptideAtlas" id="Q19223"/>
    </source>
</evidence>
<dbReference type="PaxDb" id="6239-F08G5.6"/>
<reference evidence="3 4" key="1">
    <citation type="journal article" date="1998" name="Science">
        <title>Genome sequence of the nematode C. elegans: a platform for investigating biology.</title>
        <authorList>
            <consortium name="The C. elegans sequencing consortium"/>
            <person name="Sulson J.E."/>
            <person name="Waterston R."/>
        </authorList>
    </citation>
    <scope>NUCLEOTIDE SEQUENCE [LARGE SCALE GENOMIC DNA]</scope>
    <source>
        <strain evidence="3 4">Bristol N2</strain>
    </source>
</reference>
<dbReference type="AGR" id="WB:WBGene00008584"/>
<dbReference type="EMBL" id="BX284604">
    <property type="protein sequence ID" value="CAA94586.1"/>
    <property type="molecule type" value="Genomic_DNA"/>
</dbReference>
<dbReference type="PIR" id="T20610">
    <property type="entry name" value="T20610"/>
</dbReference>
<dbReference type="PANTHER" id="PTHR21447">
    <property type="entry name" value="RING-TYPE DOMAIN-CONTAINING PROTEIN-RELATED"/>
    <property type="match status" value="1"/>
</dbReference>
<feature type="chain" id="PRO_5004187195" evidence="1">
    <location>
        <begin position="17"/>
        <end position="345"/>
    </location>
</feature>
<keyword evidence="4" id="KW-1185">Reference proteome</keyword>
<evidence type="ECO:0000313" key="5">
    <source>
        <dbReference type="WormBase" id="F08G5.6"/>
    </source>
</evidence>
<feature type="signal peptide" evidence="1">
    <location>
        <begin position="1"/>
        <end position="16"/>
    </location>
</feature>
<dbReference type="FunCoup" id="Q19223">
    <property type="interactions" value="167"/>
</dbReference>
<evidence type="ECO:0000313" key="4">
    <source>
        <dbReference type="Proteomes" id="UP000001940"/>
    </source>
</evidence>
<dbReference type="PhylomeDB" id="Q19223"/>
<name>Q19223_CAEEL</name>
<evidence type="ECO:0000259" key="2">
    <source>
        <dbReference type="Pfam" id="PF02408"/>
    </source>
</evidence>
<dbReference type="PANTHER" id="PTHR21447:SF9">
    <property type="entry name" value="CUB-LIKE DOMAIN-CONTAINING PROTEIN"/>
    <property type="match status" value="1"/>
</dbReference>
<dbReference type="InterPro" id="IPR003366">
    <property type="entry name" value="CUB-like_dom"/>
</dbReference>
<sequence>MKTLLWFLVFVGVSNALDCTQIPAGGIVPRHNATIPAGAKEPVLIPPNFNCLYNIKVPAMVYARVVLENGLNGNNDQITVTNEQNAKTFINSRSGKYATFYVFPNTLTSFLVSTKSVNMHSSFRMVVDYYSLNNATVTYLDNPDMQYSRLYTLQAEIGWSPRTIVAKERMSISIAYSGWTPYDNLYNFFLIEGDLENPLAIYRMTQFLYQNYISKGNKVTVLGLDNTFSRSSIVFVPLSQAQQYDSYTAASGYMNLNQVDIDATVGEKKKKIVTMISMRDYVMIWKMEKTSNPDCVLKAITSPPTSESKVLLDFSVETQFPTNITRPSFCIIAENCAASIQFIVL</sequence>
<dbReference type="OrthoDB" id="5817028at2759"/>
<keyword evidence="1" id="KW-0732">Signal</keyword>
<dbReference type="HOGENOM" id="CLU_025156_0_0_1"/>
<dbReference type="RefSeq" id="NP_502374.1">
    <property type="nucleotide sequence ID" value="NM_069973.7"/>
</dbReference>
<accession>Q19223</accession>
<dbReference type="Pfam" id="PF02408">
    <property type="entry name" value="CUB_2"/>
    <property type="match status" value="1"/>
</dbReference>
<dbReference type="PeptideAtlas" id="Q19223"/>
<feature type="domain" description="CUB-like" evidence="2">
    <location>
        <begin position="15"/>
        <end position="132"/>
    </location>
</feature>
<dbReference type="AlphaFoldDB" id="Q19223"/>